<evidence type="ECO:0000313" key="2">
    <source>
        <dbReference type="EMBL" id="KAG8200674.1"/>
    </source>
</evidence>
<feature type="region of interest" description="Disordered" evidence="1">
    <location>
        <begin position="56"/>
        <end position="76"/>
    </location>
</feature>
<proteinExistence type="predicted"/>
<name>A0AAV6VVI4_9ARAC</name>
<gene>
    <name evidence="2" type="ORF">JTE90_022292</name>
</gene>
<accession>A0AAV6VVI4</accession>
<feature type="compositionally biased region" description="Polar residues" evidence="1">
    <location>
        <begin position="66"/>
        <end position="76"/>
    </location>
</feature>
<organism evidence="2 3">
    <name type="scientific">Oedothorax gibbosus</name>
    <dbReference type="NCBI Taxonomy" id="931172"/>
    <lineage>
        <taxon>Eukaryota</taxon>
        <taxon>Metazoa</taxon>
        <taxon>Ecdysozoa</taxon>
        <taxon>Arthropoda</taxon>
        <taxon>Chelicerata</taxon>
        <taxon>Arachnida</taxon>
        <taxon>Araneae</taxon>
        <taxon>Araneomorphae</taxon>
        <taxon>Entelegynae</taxon>
        <taxon>Araneoidea</taxon>
        <taxon>Linyphiidae</taxon>
        <taxon>Erigoninae</taxon>
        <taxon>Oedothorax</taxon>
    </lineage>
</organism>
<dbReference type="Proteomes" id="UP000827092">
    <property type="component" value="Unassembled WGS sequence"/>
</dbReference>
<evidence type="ECO:0000313" key="3">
    <source>
        <dbReference type="Proteomes" id="UP000827092"/>
    </source>
</evidence>
<evidence type="ECO:0000256" key="1">
    <source>
        <dbReference type="SAM" id="MobiDB-lite"/>
    </source>
</evidence>
<comment type="caution">
    <text evidence="2">The sequence shown here is derived from an EMBL/GenBank/DDBJ whole genome shotgun (WGS) entry which is preliminary data.</text>
</comment>
<dbReference type="AlphaFoldDB" id="A0AAV6VVI4"/>
<keyword evidence="3" id="KW-1185">Reference proteome</keyword>
<dbReference type="EMBL" id="JAFNEN010000014">
    <property type="protein sequence ID" value="KAG8200674.1"/>
    <property type="molecule type" value="Genomic_DNA"/>
</dbReference>
<reference evidence="2 3" key="1">
    <citation type="journal article" date="2022" name="Nat. Ecol. Evol.">
        <title>A masculinizing supergene underlies an exaggerated male reproductive morph in a spider.</title>
        <authorList>
            <person name="Hendrickx F."/>
            <person name="De Corte Z."/>
            <person name="Sonet G."/>
            <person name="Van Belleghem S.M."/>
            <person name="Kostlbacher S."/>
            <person name="Vangestel C."/>
        </authorList>
    </citation>
    <scope>NUCLEOTIDE SEQUENCE [LARGE SCALE GENOMIC DNA]</scope>
    <source>
        <strain evidence="2">W744_W776</strain>
    </source>
</reference>
<protein>
    <submittedName>
        <fullName evidence="2">Uncharacterized protein</fullName>
    </submittedName>
</protein>
<sequence length="94" mass="10133">MTKCVSRTTSSPPLPLVSRTGKDAYMVGDGKAAMFCSCVQIKCHYLSSDSANKISPPHRDDAITGDITTPTSSHQATPTFIHPFLVRQGTSITY</sequence>